<evidence type="ECO:0000313" key="2">
    <source>
        <dbReference type="EMBL" id="MFD1063954.1"/>
    </source>
</evidence>
<dbReference type="Proteomes" id="UP001597013">
    <property type="component" value="Unassembled WGS sequence"/>
</dbReference>
<organism evidence="2 3">
    <name type="scientific">Winogradskyella litorisediminis</name>
    <dbReference type="NCBI Taxonomy" id="1156618"/>
    <lineage>
        <taxon>Bacteria</taxon>
        <taxon>Pseudomonadati</taxon>
        <taxon>Bacteroidota</taxon>
        <taxon>Flavobacteriia</taxon>
        <taxon>Flavobacteriales</taxon>
        <taxon>Flavobacteriaceae</taxon>
        <taxon>Winogradskyella</taxon>
    </lineage>
</organism>
<proteinExistence type="predicted"/>
<evidence type="ECO:0000313" key="3">
    <source>
        <dbReference type="Proteomes" id="UP001597013"/>
    </source>
</evidence>
<protein>
    <submittedName>
        <fullName evidence="2">T9SS type B sorting domain-containing protein</fullName>
    </submittedName>
</protein>
<sequence length="1440" mass="157962">MQKNYIFYFLFIIFSTVSYSQVNTPGGPRCDDSAPICADNTGSFIFQNNNDATTSINSSIACLQNAPRPAWFFLRIDQAGDLVFQIIQEDTMGAGLDVDFVLWGPFASSTGNCNNLDAACDPAAPGATNGCPDNVGDPSFYPNANTNIIDCSYDFATVEDMTITNAQSGEYYVLLVSNFEGGDGTIEIVQTNFGTTGAGSTDCSIINVDGILGPDQNICDMSSTTLDANPNNDPAFVDFTWQYNDGSGFVPIPGTDGLSIISVSNEGEYQVTITDNFGNFDTDVLILDTTEIPIVNTVDNQYVCDNNNDGLFNFDFSLLNSTVIGAQTNVNVTYHNTINDAQLGNNSINGLYENATAYTEETIYIRVESSINPDCASVDSFNINVFNTPTANTVDDQLICDDNNDGFWDFNLDALRTIVLGTQNPMDYNVSFHLDQTDALTSSITNPLPDTFTNLVAYEEDEIFVRIENVSDVNANICFEVISFSIDVFNQPVAETIPNQFRCDDNNDGFWDFDLDVLRPIALGTQSTSQFEVSFHLDLADAMLSSTANALPNTFTNLVAYQSDVIYVRVENVDNRDDCFAISQFQINVFEQPTPQTYTYELCDDDADGDDTNGFVDFPLGPTDIDTFILNGQDPTQFTVTYHLNQTDADNNTGAISNLYTDDRQIVARVENDNNLLCVATVVVNLQVNTLPVITDMVSLLQCDVDTDGISDFNLTESEVLISNNPASQTFTYYASQAEAEAGSNPIPNILAYPNTDPSSNPDTLYVRVENTDSCYRIAQLDLFVSTTSIPPGFVILPYEECDDTRVDNNITDGITVFDFSNATPQIVALFPVGQIITVTYYETTADALAETNAIPDISNHVNSASPFNQTITYRIDSDVDNSCLGLGEFELVTINPMPNLNPDPIILCDDITVGDLVETFDLTQREAFIFNGDTNVSASYHFNYNDAVAGNDAIPTPETYDNTNPSETIFVRVTNTDGCYAIVELDITVNGLPDDSAIVEDYFECENNTDFLFDFDLESKTPEVLNGQDPILFTVTYHDSQADADNLVDALTSPYTNTSSPQPIFVAITNNITGCSISTITFNIEINEGAIAIDNVYEECDAVGDNDGFTQFDLDARSTVVLDGQDPMAFSISYHFSFNDALNDVNPLPLLYENLTNPQVIFARVSNVIRPEECFDIAEVTLQTNLNPIFNLDDEYILCVTSNDEAVVDVPLILDTGLSNLDYSFEWSLDGVVLPAQTSSSIVPLVGGVYEVVVTDTSTSSVTMCMSSDSALVIESGIPDIFDVEVTSQAFTGNNMIIANATGNSTYEYSLDLGPWQNFGEFENVSGGEHIVYVRDINGCGIITRDITVIDYPKFFTPNGDGNNDTWTIKGIDTQPAATIYIYDRYGKLLKQLSPTSSGWDGTYNGNFMPSSDYWFTLQYIEPTTNLQKTFSAHFALKR</sequence>
<gene>
    <name evidence="2" type="ORF">ACFQ1Q_11915</name>
</gene>
<keyword evidence="1" id="KW-0732">Signal</keyword>
<reference evidence="3" key="1">
    <citation type="journal article" date="2019" name="Int. J. Syst. Evol. Microbiol.">
        <title>The Global Catalogue of Microorganisms (GCM) 10K type strain sequencing project: providing services to taxonomists for standard genome sequencing and annotation.</title>
        <authorList>
            <consortium name="The Broad Institute Genomics Platform"/>
            <consortium name="The Broad Institute Genome Sequencing Center for Infectious Disease"/>
            <person name="Wu L."/>
            <person name="Ma J."/>
        </authorList>
    </citation>
    <scope>NUCLEOTIDE SEQUENCE [LARGE SCALE GENOMIC DNA]</scope>
    <source>
        <strain evidence="3">CCUG 62215</strain>
    </source>
</reference>
<feature type="chain" id="PRO_5046086727" evidence="1">
    <location>
        <begin position="21"/>
        <end position="1440"/>
    </location>
</feature>
<dbReference type="NCBIfam" id="TIGR04131">
    <property type="entry name" value="Bac_Flav_CTERM"/>
    <property type="match status" value="1"/>
</dbReference>
<evidence type="ECO:0000256" key="1">
    <source>
        <dbReference type="SAM" id="SignalP"/>
    </source>
</evidence>
<comment type="caution">
    <text evidence="2">The sequence shown here is derived from an EMBL/GenBank/DDBJ whole genome shotgun (WGS) entry which is preliminary data.</text>
</comment>
<dbReference type="RefSeq" id="WP_386131724.1">
    <property type="nucleotide sequence ID" value="NZ_JBHTJL010000016.1"/>
</dbReference>
<dbReference type="EMBL" id="JBHTJL010000016">
    <property type="protein sequence ID" value="MFD1063954.1"/>
    <property type="molecule type" value="Genomic_DNA"/>
</dbReference>
<name>A0ABW3N8I4_9FLAO</name>
<accession>A0ABW3N8I4</accession>
<feature type="signal peptide" evidence="1">
    <location>
        <begin position="1"/>
        <end position="20"/>
    </location>
</feature>
<dbReference type="Pfam" id="PF13585">
    <property type="entry name" value="CHU_C"/>
    <property type="match status" value="1"/>
</dbReference>
<dbReference type="InterPro" id="IPR026341">
    <property type="entry name" value="T9SS_type_B"/>
</dbReference>
<keyword evidence="3" id="KW-1185">Reference proteome</keyword>